<feature type="transmembrane region" description="Helical" evidence="8">
    <location>
        <begin position="110"/>
        <end position="134"/>
    </location>
</feature>
<evidence type="ECO:0000256" key="7">
    <source>
        <dbReference type="ARBA" id="ARBA00023136"/>
    </source>
</evidence>
<feature type="transmembrane region" description="Helical" evidence="8">
    <location>
        <begin position="16"/>
        <end position="41"/>
    </location>
</feature>
<proteinExistence type="inferred from homology"/>
<evidence type="ECO:0000256" key="2">
    <source>
        <dbReference type="ARBA" id="ARBA00022448"/>
    </source>
</evidence>
<keyword evidence="4" id="KW-0997">Cell inner membrane</keyword>
<dbReference type="InterPro" id="IPR035906">
    <property type="entry name" value="MetI-like_sf"/>
</dbReference>
<keyword evidence="2 8" id="KW-0813">Transport</keyword>
<feature type="transmembrane region" description="Helical" evidence="8">
    <location>
        <begin position="197"/>
        <end position="218"/>
    </location>
</feature>
<evidence type="ECO:0000313" key="11">
    <source>
        <dbReference type="Proteomes" id="UP000248021"/>
    </source>
</evidence>
<evidence type="ECO:0000256" key="3">
    <source>
        <dbReference type="ARBA" id="ARBA00022475"/>
    </source>
</evidence>
<name>A0A2V3U3E8_9HYPH</name>
<evidence type="ECO:0000256" key="4">
    <source>
        <dbReference type="ARBA" id="ARBA00022519"/>
    </source>
</evidence>
<evidence type="ECO:0000313" key="10">
    <source>
        <dbReference type="EMBL" id="PXW57099.1"/>
    </source>
</evidence>
<reference evidence="10 11" key="1">
    <citation type="submission" date="2018-05" db="EMBL/GenBank/DDBJ databases">
        <title>Genomic Encyclopedia of Type Strains, Phase IV (KMG-IV): sequencing the most valuable type-strain genomes for metagenomic binning, comparative biology and taxonomic classification.</title>
        <authorList>
            <person name="Goeker M."/>
        </authorList>
    </citation>
    <scope>NUCLEOTIDE SEQUENCE [LARGE SCALE GENOMIC DNA]</scope>
    <source>
        <strain evidence="10 11">DSM 6462</strain>
    </source>
</reference>
<keyword evidence="3" id="KW-1003">Cell membrane</keyword>
<protein>
    <submittedName>
        <fullName evidence="10">Putative spermidine/putrescine transport system permease protein</fullName>
    </submittedName>
</protein>
<dbReference type="PANTHER" id="PTHR43357:SF4">
    <property type="entry name" value="INNER MEMBRANE ABC TRANSPORTER PERMEASE PROTEIN YDCV"/>
    <property type="match status" value="1"/>
</dbReference>
<dbReference type="Proteomes" id="UP000248021">
    <property type="component" value="Unassembled WGS sequence"/>
</dbReference>
<dbReference type="PANTHER" id="PTHR43357">
    <property type="entry name" value="INNER MEMBRANE ABC TRANSPORTER PERMEASE PROTEIN YDCV"/>
    <property type="match status" value="1"/>
</dbReference>
<feature type="transmembrane region" description="Helical" evidence="8">
    <location>
        <begin position="140"/>
        <end position="163"/>
    </location>
</feature>
<feature type="domain" description="ABC transmembrane type-1" evidence="9">
    <location>
        <begin position="72"/>
        <end position="260"/>
    </location>
</feature>
<keyword evidence="11" id="KW-1185">Reference proteome</keyword>
<dbReference type="EMBL" id="QJJK01000007">
    <property type="protein sequence ID" value="PXW57099.1"/>
    <property type="molecule type" value="Genomic_DNA"/>
</dbReference>
<evidence type="ECO:0000256" key="6">
    <source>
        <dbReference type="ARBA" id="ARBA00022989"/>
    </source>
</evidence>
<dbReference type="Pfam" id="PF00528">
    <property type="entry name" value="BPD_transp_1"/>
    <property type="match status" value="1"/>
</dbReference>
<dbReference type="Gene3D" id="1.10.3720.10">
    <property type="entry name" value="MetI-like"/>
    <property type="match status" value="1"/>
</dbReference>
<keyword evidence="7 8" id="KW-0472">Membrane</keyword>
<evidence type="ECO:0000256" key="8">
    <source>
        <dbReference type="RuleBase" id="RU363032"/>
    </source>
</evidence>
<organism evidence="10 11">
    <name type="scientific">Chelatococcus asaccharovorans</name>
    <dbReference type="NCBI Taxonomy" id="28210"/>
    <lineage>
        <taxon>Bacteria</taxon>
        <taxon>Pseudomonadati</taxon>
        <taxon>Pseudomonadota</taxon>
        <taxon>Alphaproteobacteria</taxon>
        <taxon>Hyphomicrobiales</taxon>
        <taxon>Chelatococcaceae</taxon>
        <taxon>Chelatococcus</taxon>
    </lineage>
</organism>
<dbReference type="RefSeq" id="WP_245449865.1">
    <property type="nucleotide sequence ID" value="NZ_JAHBRY010000001.1"/>
</dbReference>
<dbReference type="CDD" id="cd06261">
    <property type="entry name" value="TM_PBP2"/>
    <property type="match status" value="1"/>
</dbReference>
<evidence type="ECO:0000256" key="5">
    <source>
        <dbReference type="ARBA" id="ARBA00022692"/>
    </source>
</evidence>
<dbReference type="SUPFAM" id="SSF161098">
    <property type="entry name" value="MetI-like"/>
    <property type="match status" value="1"/>
</dbReference>
<comment type="caution">
    <text evidence="10">The sequence shown here is derived from an EMBL/GenBank/DDBJ whole genome shotgun (WGS) entry which is preliminary data.</text>
</comment>
<gene>
    <name evidence="10" type="ORF">C7450_107137</name>
</gene>
<dbReference type="AlphaFoldDB" id="A0A2V3U3E8"/>
<sequence>MHSSNNDRQISHGRRAWLYLWTAAVLAFLVAPSLIVIPMSFSASNLLEFPPSTLSGRWYASYFSSSEWMRATAISLSTALLTVLIATPVGFLAAYAVARTTPRLGSVATAIIVLPTILPHIVVAVGMFFVLSWAGLINTITGLTIGHVVVALPFVFVVMLSALKSYDFSQEKAAVSLGASQFRAVVDITLPQLKMSLVTAALLAFISSIDEVIISMLVSTGSASTLSRRMLVSLTDVIDPTIAAISTLFILVTVSVIVIVQLTGNRSALVPGGTER</sequence>
<evidence type="ECO:0000256" key="1">
    <source>
        <dbReference type="ARBA" id="ARBA00004429"/>
    </source>
</evidence>
<comment type="subcellular location">
    <subcellularLocation>
        <location evidence="1">Cell inner membrane</location>
        <topology evidence="1">Multi-pass membrane protein</topology>
    </subcellularLocation>
    <subcellularLocation>
        <location evidence="8">Cell membrane</location>
        <topology evidence="8">Multi-pass membrane protein</topology>
    </subcellularLocation>
</comment>
<keyword evidence="5 8" id="KW-0812">Transmembrane</keyword>
<keyword evidence="6 8" id="KW-1133">Transmembrane helix</keyword>
<feature type="transmembrane region" description="Helical" evidence="8">
    <location>
        <begin position="73"/>
        <end position="98"/>
    </location>
</feature>
<feature type="transmembrane region" description="Helical" evidence="8">
    <location>
        <begin position="238"/>
        <end position="260"/>
    </location>
</feature>
<dbReference type="PROSITE" id="PS50928">
    <property type="entry name" value="ABC_TM1"/>
    <property type="match status" value="1"/>
</dbReference>
<evidence type="ECO:0000259" key="9">
    <source>
        <dbReference type="PROSITE" id="PS50928"/>
    </source>
</evidence>
<comment type="similarity">
    <text evidence="8">Belongs to the binding-protein-dependent transport system permease family.</text>
</comment>
<dbReference type="InterPro" id="IPR000515">
    <property type="entry name" value="MetI-like"/>
</dbReference>
<accession>A0A2V3U3E8</accession>
<dbReference type="GO" id="GO:0005886">
    <property type="term" value="C:plasma membrane"/>
    <property type="evidence" value="ECO:0007669"/>
    <property type="project" value="UniProtKB-SubCell"/>
</dbReference>
<dbReference type="GO" id="GO:0055085">
    <property type="term" value="P:transmembrane transport"/>
    <property type="evidence" value="ECO:0007669"/>
    <property type="project" value="InterPro"/>
</dbReference>